<keyword evidence="3" id="KW-0326">Glycosidase</keyword>
<dbReference type="GO" id="GO:0009254">
    <property type="term" value="P:peptidoglycan turnover"/>
    <property type="evidence" value="ECO:0007669"/>
    <property type="project" value="TreeGrafter"/>
</dbReference>
<gene>
    <name evidence="6" type="ORF">ABIQ69_03320</name>
</gene>
<reference evidence="6" key="1">
    <citation type="submission" date="2024-05" db="EMBL/GenBank/DDBJ databases">
        <authorList>
            <person name="Yu L."/>
        </authorList>
    </citation>
    <scope>NUCLEOTIDE SEQUENCE</scope>
    <source>
        <strain evidence="6">G08B096</strain>
    </source>
</reference>
<sequence>MPRRDDPALRELVNAVIWPGFLGRRVPDWLRRELDAGLAGAVLFAQNLGDRAERRALAAALHAGRDDVLVGIDEEGGNVTRLEARSGSTLPGAWQLGFIDEAAATEAVGRELARRSLAVGANVVLGPVADVNVDPANPVIGVRSFGDEPELVSRHVAATVRGIQSAGAAACVKHFPGHGDTHVDSHHALPELRMPLAELERVHLPPFEAAIAAGVRAVMTGHLVLPEWGELPATLNPVALGRLRALGFEGAIVTDALDMAAVRATVGAGRGAVLAVQAGADLLCIGNPANPGAHAAPDQDALDFAEVQSALLDAIASGELEVSVLERAAARVRALAAGTGSGGTGAGTDVDARRTAASGSGSAAAAPDDVDAASLVRRAISVHGDLPEVSGAAVVLDVRRRPTLAVDSGADYVAAALSGGGTVRRIEPEEGEAGEVAAAVAAGGPVVVLADAFETSPGQRSVVDAVRDAAVPAVLVHVGVPLAEPPALPLVETRAASRVAAEAAGAVLRGTF</sequence>
<keyword evidence="2 6" id="KW-0378">Hydrolase</keyword>
<evidence type="ECO:0000256" key="4">
    <source>
        <dbReference type="SAM" id="MobiDB-lite"/>
    </source>
</evidence>
<dbReference type="InterPro" id="IPR036962">
    <property type="entry name" value="Glyco_hydro_3_N_sf"/>
</dbReference>
<organism evidence="6">
    <name type="scientific">Agromyces sp. G08B096</name>
    <dbReference type="NCBI Taxonomy" id="3156399"/>
    <lineage>
        <taxon>Bacteria</taxon>
        <taxon>Bacillati</taxon>
        <taxon>Actinomycetota</taxon>
        <taxon>Actinomycetes</taxon>
        <taxon>Micrococcales</taxon>
        <taxon>Microbacteriaceae</taxon>
        <taxon>Agromyces</taxon>
    </lineage>
</organism>
<dbReference type="GO" id="GO:0004553">
    <property type="term" value="F:hydrolase activity, hydrolyzing O-glycosyl compounds"/>
    <property type="evidence" value="ECO:0007669"/>
    <property type="project" value="InterPro"/>
</dbReference>
<evidence type="ECO:0000313" key="6">
    <source>
        <dbReference type="EMBL" id="XBX82969.1"/>
    </source>
</evidence>
<feature type="domain" description="Glycoside hydrolase family 3 N-terminal" evidence="5">
    <location>
        <begin position="36"/>
        <end position="333"/>
    </location>
</feature>
<evidence type="ECO:0000256" key="2">
    <source>
        <dbReference type="ARBA" id="ARBA00022801"/>
    </source>
</evidence>
<feature type="compositionally biased region" description="Low complexity" evidence="4">
    <location>
        <begin position="355"/>
        <end position="366"/>
    </location>
</feature>
<dbReference type="AlphaFoldDB" id="A0AAU7WAF9"/>
<dbReference type="PANTHER" id="PTHR30480:SF16">
    <property type="entry name" value="GLYCOSIDE HYDROLASE FAMILY 3 DOMAIN PROTEIN"/>
    <property type="match status" value="1"/>
</dbReference>
<dbReference type="InterPro" id="IPR001764">
    <property type="entry name" value="Glyco_hydro_3_N"/>
</dbReference>
<comment type="similarity">
    <text evidence="1">Belongs to the glycosyl hydrolase 3 family.</text>
</comment>
<dbReference type="SUPFAM" id="SSF51445">
    <property type="entry name" value="(Trans)glycosidases"/>
    <property type="match status" value="1"/>
</dbReference>
<dbReference type="InterPro" id="IPR050226">
    <property type="entry name" value="NagZ_Beta-hexosaminidase"/>
</dbReference>
<feature type="region of interest" description="Disordered" evidence="4">
    <location>
        <begin position="338"/>
        <end position="366"/>
    </location>
</feature>
<dbReference type="EMBL" id="CP158374">
    <property type="protein sequence ID" value="XBX82969.1"/>
    <property type="molecule type" value="Genomic_DNA"/>
</dbReference>
<evidence type="ECO:0000256" key="1">
    <source>
        <dbReference type="ARBA" id="ARBA00005336"/>
    </source>
</evidence>
<dbReference type="RefSeq" id="WP_350348985.1">
    <property type="nucleotide sequence ID" value="NZ_CP158374.1"/>
</dbReference>
<proteinExistence type="inferred from homology"/>
<name>A0AAU7WAF9_9MICO</name>
<accession>A0AAU7WAF9</accession>
<dbReference type="PANTHER" id="PTHR30480">
    <property type="entry name" value="BETA-HEXOSAMINIDASE-RELATED"/>
    <property type="match status" value="1"/>
</dbReference>
<dbReference type="Pfam" id="PF00933">
    <property type="entry name" value="Glyco_hydro_3"/>
    <property type="match status" value="1"/>
</dbReference>
<evidence type="ECO:0000256" key="3">
    <source>
        <dbReference type="ARBA" id="ARBA00023295"/>
    </source>
</evidence>
<evidence type="ECO:0000259" key="5">
    <source>
        <dbReference type="Pfam" id="PF00933"/>
    </source>
</evidence>
<dbReference type="InterPro" id="IPR017853">
    <property type="entry name" value="GH"/>
</dbReference>
<dbReference type="Gene3D" id="3.20.20.300">
    <property type="entry name" value="Glycoside hydrolase, family 3, N-terminal domain"/>
    <property type="match status" value="1"/>
</dbReference>
<protein>
    <submittedName>
        <fullName evidence="6">Glycoside hydrolase family 3 N-terminal domain-containing protein</fullName>
    </submittedName>
</protein>
<dbReference type="GO" id="GO:0005975">
    <property type="term" value="P:carbohydrate metabolic process"/>
    <property type="evidence" value="ECO:0007669"/>
    <property type="project" value="InterPro"/>
</dbReference>